<dbReference type="AlphaFoldDB" id="A0A9X0UGS2"/>
<dbReference type="InterPro" id="IPR025948">
    <property type="entry name" value="HTH-like_dom"/>
</dbReference>
<protein>
    <submittedName>
        <fullName evidence="2">IS3 family transposase</fullName>
    </submittedName>
</protein>
<feature type="domain" description="HTH-like" evidence="1">
    <location>
        <begin position="29"/>
        <end position="68"/>
    </location>
</feature>
<sequence length="68" mass="8140">MSARRACAVLKVPRSTYHHRSRRGGAQAELRQRIREIAGTRVRYGYRWIHVLLRREGWAVNAKRVWRL</sequence>
<gene>
    <name evidence="2" type="ORF">H7965_29455</name>
</gene>
<reference evidence="2" key="1">
    <citation type="submission" date="2020-08" db="EMBL/GenBank/DDBJ databases">
        <authorList>
            <person name="Hu Y."/>
            <person name="Nguyen S.V."/>
            <person name="Li F."/>
            <person name="Fanning S."/>
        </authorList>
    </citation>
    <scope>NUCLEOTIDE SEQUENCE</scope>
    <source>
        <strain evidence="2">SYSU D8009</strain>
    </source>
</reference>
<proteinExistence type="predicted"/>
<comment type="caution">
    <text evidence="2">The sequence shown here is derived from an EMBL/GenBank/DDBJ whole genome shotgun (WGS) entry which is preliminary data.</text>
</comment>
<evidence type="ECO:0000259" key="1">
    <source>
        <dbReference type="Pfam" id="PF13276"/>
    </source>
</evidence>
<dbReference type="PANTHER" id="PTHR47515:SF1">
    <property type="entry name" value="BLR2054 PROTEIN"/>
    <property type="match status" value="1"/>
</dbReference>
<dbReference type="Pfam" id="PF13276">
    <property type="entry name" value="HTH_21"/>
    <property type="match status" value="1"/>
</dbReference>
<accession>A0A9X0UGS2</accession>
<dbReference type="Proteomes" id="UP000600101">
    <property type="component" value="Unassembled WGS sequence"/>
</dbReference>
<name>A0A9X0UGS2_9PROT</name>
<evidence type="ECO:0000313" key="2">
    <source>
        <dbReference type="EMBL" id="MBC4019331.1"/>
    </source>
</evidence>
<dbReference type="EMBL" id="JACOMF010000173">
    <property type="protein sequence ID" value="MBC4019331.1"/>
    <property type="molecule type" value="Genomic_DNA"/>
</dbReference>
<evidence type="ECO:0000313" key="3">
    <source>
        <dbReference type="Proteomes" id="UP000600101"/>
    </source>
</evidence>
<dbReference type="PANTHER" id="PTHR47515">
    <property type="entry name" value="LOW CALCIUM RESPONSE LOCUS PROTEIN T"/>
    <property type="match status" value="1"/>
</dbReference>
<keyword evidence="3" id="KW-1185">Reference proteome</keyword>
<organism evidence="2 3">
    <name type="scientific">Siccirubricoccus deserti</name>
    <dbReference type="NCBI Taxonomy" id="2013562"/>
    <lineage>
        <taxon>Bacteria</taxon>
        <taxon>Pseudomonadati</taxon>
        <taxon>Pseudomonadota</taxon>
        <taxon>Alphaproteobacteria</taxon>
        <taxon>Acetobacterales</taxon>
        <taxon>Roseomonadaceae</taxon>
        <taxon>Siccirubricoccus</taxon>
    </lineage>
</organism>